<reference evidence="2" key="1">
    <citation type="submission" date="2021-01" db="EMBL/GenBank/DDBJ databases">
        <authorList>
            <person name="Li R."/>
            <person name="Bekaert M."/>
        </authorList>
    </citation>
    <scope>NUCLEOTIDE SEQUENCE</scope>
    <source>
        <strain evidence="2">Farmed</strain>
    </source>
</reference>
<feature type="transmembrane region" description="Helical" evidence="1">
    <location>
        <begin position="92"/>
        <end position="110"/>
    </location>
</feature>
<accession>A0A812B7S3</accession>
<sequence length="403" mass="47928">MVDFFFPPSDCCSFLLSRLSRFVIVHWNRRHKIGVWLGHLLCDLLAVGNKRCDITEYLKCPYLPLFSLLPSFPPLSIYYILSPHHPLRHDSLSVSSLFPLLSSFLSLLHYRPSPIRLPILVSFDRRWRELNFSFFHPSLFTLDFFSLSLYMLDFSFLPFSSWISLFSLPFLFDILLPFSIFQLNFSFPVVCHFYSIFLSTEFSLSSLFRIDFLFHLSLFLAVPSPFEFLFPSPLIFFLFYFFFSFLFSPILLSLFPSLFFILLSLFLSLFSISLSLFPSLSFPFYFHFSPLSLFHFTFSPPYPFYFLLPRSRFSILLSLFLLSLLHFKFSFPAHFFPFYFLFFSSLFFILLSLLLFVSFFPLSLSPFLYLTSSFLDFIFYFLLFHHLLRKYHKIIVTIIIFFA</sequence>
<keyword evidence="1" id="KW-1133">Transmembrane helix</keyword>
<keyword evidence="1" id="KW-0812">Transmembrane</keyword>
<keyword evidence="3" id="KW-1185">Reference proteome</keyword>
<gene>
    <name evidence="2" type="ORF">SPHA_14599</name>
</gene>
<evidence type="ECO:0000313" key="3">
    <source>
        <dbReference type="Proteomes" id="UP000597762"/>
    </source>
</evidence>
<dbReference type="Proteomes" id="UP000597762">
    <property type="component" value="Unassembled WGS sequence"/>
</dbReference>
<feature type="transmembrane region" description="Helical" evidence="1">
    <location>
        <begin position="306"/>
        <end position="327"/>
    </location>
</feature>
<dbReference type="EMBL" id="CAHIKZ030000500">
    <property type="protein sequence ID" value="CAE1177358.1"/>
    <property type="molecule type" value="Genomic_DNA"/>
</dbReference>
<feature type="transmembrane region" description="Helical" evidence="1">
    <location>
        <begin position="130"/>
        <end position="150"/>
    </location>
</feature>
<feature type="transmembrane region" description="Helical" evidence="1">
    <location>
        <begin position="60"/>
        <end position="80"/>
    </location>
</feature>
<protein>
    <submittedName>
        <fullName evidence="2">Uncharacterized protein</fullName>
    </submittedName>
</protein>
<evidence type="ECO:0000256" key="1">
    <source>
        <dbReference type="SAM" id="Phobius"/>
    </source>
</evidence>
<keyword evidence="1" id="KW-0472">Membrane</keyword>
<feature type="transmembrane region" description="Helical" evidence="1">
    <location>
        <begin position="259"/>
        <end position="286"/>
    </location>
</feature>
<feature type="transmembrane region" description="Helical" evidence="1">
    <location>
        <begin position="339"/>
        <end position="360"/>
    </location>
</feature>
<feature type="transmembrane region" description="Helical" evidence="1">
    <location>
        <begin position="234"/>
        <end position="252"/>
    </location>
</feature>
<feature type="transmembrane region" description="Helical" evidence="1">
    <location>
        <begin position="366"/>
        <end position="384"/>
    </location>
</feature>
<name>A0A812B7S3_ACAPH</name>
<feature type="transmembrane region" description="Helical" evidence="1">
    <location>
        <begin position="193"/>
        <end position="214"/>
    </location>
</feature>
<evidence type="ECO:0000313" key="2">
    <source>
        <dbReference type="EMBL" id="CAE1177358.1"/>
    </source>
</evidence>
<proteinExistence type="predicted"/>
<dbReference type="AlphaFoldDB" id="A0A812B7S3"/>
<organism evidence="2 3">
    <name type="scientific">Acanthosepion pharaonis</name>
    <name type="common">Pharaoh cuttlefish</name>
    <name type="synonym">Sepia pharaonis</name>
    <dbReference type="NCBI Taxonomy" id="158019"/>
    <lineage>
        <taxon>Eukaryota</taxon>
        <taxon>Metazoa</taxon>
        <taxon>Spiralia</taxon>
        <taxon>Lophotrochozoa</taxon>
        <taxon>Mollusca</taxon>
        <taxon>Cephalopoda</taxon>
        <taxon>Coleoidea</taxon>
        <taxon>Decapodiformes</taxon>
        <taxon>Sepiida</taxon>
        <taxon>Sepiina</taxon>
        <taxon>Sepiidae</taxon>
        <taxon>Acanthosepion</taxon>
    </lineage>
</organism>
<comment type="caution">
    <text evidence="2">The sequence shown here is derived from an EMBL/GenBank/DDBJ whole genome shotgun (WGS) entry which is preliminary data.</text>
</comment>
<feature type="transmembrane region" description="Helical" evidence="1">
    <location>
        <begin position="162"/>
        <end position="181"/>
    </location>
</feature>